<reference evidence="4 5" key="1">
    <citation type="submission" date="2019-04" db="EMBL/GenBank/DDBJ databases">
        <authorList>
            <person name="Van Vliet M D."/>
        </authorList>
    </citation>
    <scope>NUCLEOTIDE SEQUENCE [LARGE SCALE GENOMIC DNA]</scope>
    <source>
        <strain evidence="4 5">F21</strain>
    </source>
</reference>
<dbReference type="Proteomes" id="UP000346198">
    <property type="component" value="Unassembled WGS sequence"/>
</dbReference>
<evidence type="ECO:0000256" key="2">
    <source>
        <dbReference type="ARBA" id="ARBA00022801"/>
    </source>
</evidence>
<evidence type="ECO:0000259" key="3">
    <source>
        <dbReference type="Pfam" id="PF22666"/>
    </source>
</evidence>
<dbReference type="CDD" id="cd03143">
    <property type="entry name" value="A4_beta-galactosidase_middle_domain"/>
    <property type="match status" value="1"/>
</dbReference>
<dbReference type="Pfam" id="PF22666">
    <property type="entry name" value="Glyco_hydro_2_N2"/>
    <property type="match status" value="1"/>
</dbReference>
<dbReference type="NCBIfam" id="NF045579">
    <property type="entry name" value="rhamnoside_JR"/>
    <property type="match status" value="1"/>
</dbReference>
<dbReference type="EMBL" id="CAAHFH010000003">
    <property type="protein sequence ID" value="VGO23215.1"/>
    <property type="molecule type" value="Genomic_DNA"/>
</dbReference>
<evidence type="ECO:0000256" key="1">
    <source>
        <dbReference type="ARBA" id="ARBA00022729"/>
    </source>
</evidence>
<dbReference type="PANTHER" id="PTHR43817">
    <property type="entry name" value="GLYCOSYL HYDROLASE"/>
    <property type="match status" value="1"/>
</dbReference>
<dbReference type="Gene3D" id="2.60.120.260">
    <property type="entry name" value="Galactose-binding domain-like"/>
    <property type="match status" value="1"/>
</dbReference>
<gene>
    <name evidence="4" type="ORF">SCARR_05322</name>
</gene>
<dbReference type="RefSeq" id="WP_136065376.1">
    <property type="nucleotide sequence ID" value="NZ_CAAHFH010000003.1"/>
</dbReference>
<keyword evidence="5" id="KW-1185">Reference proteome</keyword>
<proteinExistence type="predicted"/>
<accession>A0A6C2USC6</accession>
<keyword evidence="2" id="KW-0378">Hydrolase</keyword>
<evidence type="ECO:0000313" key="4">
    <source>
        <dbReference type="EMBL" id="VGO23215.1"/>
    </source>
</evidence>
<name>A0A6C2USC6_9BACT</name>
<dbReference type="GO" id="GO:0004553">
    <property type="term" value="F:hydrolase activity, hydrolyzing O-glycosyl compounds"/>
    <property type="evidence" value="ECO:0007669"/>
    <property type="project" value="InterPro"/>
</dbReference>
<protein>
    <recommendedName>
        <fullName evidence="3">Beta-mannosidase-like galactose-binding domain-containing protein</fullName>
    </recommendedName>
</protein>
<dbReference type="PANTHER" id="PTHR43817:SF1">
    <property type="entry name" value="HYDROLASE, FAMILY 43, PUTATIVE (AFU_ORTHOLOGUE AFUA_3G01660)-RELATED"/>
    <property type="match status" value="1"/>
</dbReference>
<sequence length="1021" mass="114358">MTMPNFKEMIRRTKTSTRSLIYILLSVILSAFTPSSLGASDSLDEMFINPPQIAKPQVWWHWMYGNVTKEGITKDLEQMQDLGIGGVTQFHNAWTEGGKGTRETPRGPVRFMSPEYRELVSYALKECERLDMTMGLQICDGFSQTGGPWITPNTGMRELRCKKLPVKGGKTLSYTVPDNTVLILAYPGTIETPQGEEAVNSPMIKPRNPYLKNKKGEAGTGIESNKFINLMAQLQADGTLTWDTQKGDWVVLVFHHVLNPAVNHPASPEGRGLECSKLNSDAVDLVYDKVVGPLIEDAGDLAGKTLQHVLIDSWECKYQSWSKEFAEEFKKRRGYDPAPYLPALAKIPVNSVEESNRFLCDFRMTLDDLLAEEYYGHVRDRLHEKGMQLHAEVLYGWDQMFGNSIRQYGICDVPMNEIWMRRNILRERAFTGYAATAGHVYGKPIIKDESFTVGGAMGDFSYVPADLKSTADFLLCRGTTKFVLHTSTHQPYDEKPGWTHGWNGVNFHRGNTWWPYADGFVNYLGRTSYMLQQGLFVADVCRYVGHEDTFSKMFGEMSLENLPEGYRADHCDNTVLLERMDVKDGRIVLPDGMSYAVLLLADKKTMSPEVLQKLTRLVEKGATVIGPKPETAPGLTDYPQCDETVRKLADRLWGPCDGKTITESRFGKGRVVWGKPLPELLKEMKLQADFSYTTKSNKRINFIHRTLPDAEIYFIATAGKGCMVDCSFRVTGKQPELFDPLTGEVSDIAVYDDQDGRIRIPIQLEAQGSKIIVFRKNAKDSVVEIKHDGVIVFAPDKRLSKDFASLPATFKFTSDGSNAVIQQSDCGALEWKTAAGRKGKLPQARLPKALTLSGPWNVRFEEGRGAPAEITLEKLASWSEHTDSGVRYFSGEGTYRKTFTLHNDSLKNTRISLDLGDVKGLAEVLVNGESAGTLWRSPFVIDITTLVQAGKNDLSIKVVNTWVNRLIGDKNVPKDERIGQVVPTDPTWYKATSPLHPSGLLGPVYIRASQEYILPQKLRNQ</sequence>
<dbReference type="Pfam" id="PF17132">
    <property type="entry name" value="Glyco_hydro_106"/>
    <property type="match status" value="2"/>
</dbReference>
<dbReference type="InterPro" id="IPR054593">
    <property type="entry name" value="Beta-mannosidase-like_N2"/>
</dbReference>
<dbReference type="AlphaFoldDB" id="A0A6C2USC6"/>
<dbReference type="GO" id="GO:0005975">
    <property type="term" value="P:carbohydrate metabolic process"/>
    <property type="evidence" value="ECO:0007669"/>
    <property type="project" value="InterPro"/>
</dbReference>
<keyword evidence="1" id="KW-0732">Signal</keyword>
<organism evidence="4 5">
    <name type="scientific">Pontiella sulfatireligans</name>
    <dbReference type="NCBI Taxonomy" id="2750658"/>
    <lineage>
        <taxon>Bacteria</taxon>
        <taxon>Pseudomonadati</taxon>
        <taxon>Kiritimatiellota</taxon>
        <taxon>Kiritimatiellia</taxon>
        <taxon>Kiritimatiellales</taxon>
        <taxon>Pontiellaceae</taxon>
        <taxon>Pontiella</taxon>
    </lineage>
</organism>
<evidence type="ECO:0000313" key="5">
    <source>
        <dbReference type="Proteomes" id="UP000346198"/>
    </source>
</evidence>
<dbReference type="SUPFAM" id="SSF49785">
    <property type="entry name" value="Galactose-binding domain-like"/>
    <property type="match status" value="1"/>
</dbReference>
<dbReference type="InterPro" id="IPR008979">
    <property type="entry name" value="Galactose-bd-like_sf"/>
</dbReference>
<feature type="domain" description="Beta-mannosidase-like galactose-binding" evidence="3">
    <location>
        <begin position="894"/>
        <end position="965"/>
    </location>
</feature>